<dbReference type="EMBL" id="AP025739">
    <property type="protein sequence ID" value="BDI34403.1"/>
    <property type="molecule type" value="Genomic_DNA"/>
</dbReference>
<dbReference type="PANTHER" id="PTHR46796">
    <property type="entry name" value="HTH-TYPE TRANSCRIPTIONAL ACTIVATOR RHAS-RELATED"/>
    <property type="match status" value="1"/>
</dbReference>
<dbReference type="Pfam" id="PF12833">
    <property type="entry name" value="HTH_18"/>
    <property type="match status" value="1"/>
</dbReference>
<dbReference type="SUPFAM" id="SSF46689">
    <property type="entry name" value="Homeodomain-like"/>
    <property type="match status" value="2"/>
</dbReference>
<sequence length="259" mass="29086">MKIPQLTWSMPLAERPRAMLMAVGVHGPHRTERHYTRGFWALHLYGYQSSMDVSGVTLPIRPGYVGITPPDIECLYRFEDRSAHLCAHFALPPSEAGLTVPAMQDLGADYADFYKAMEEGIACFRANPERAEVRLWDLLWRLADRRSGQLIVHDNPAAMTQACEHIEMRLSEPISVEALAAEVGVSHNHLTRLFRKRFGTTVVGYIRQRRVERAGYLLRSTGLPVHIVAAQVGVEDPRQFSKIVRAATGMSPTEVRRAG</sequence>
<keyword evidence="3" id="KW-0804">Transcription</keyword>
<proteinExistence type="predicted"/>
<dbReference type="Proteomes" id="UP000287394">
    <property type="component" value="Chromosome"/>
</dbReference>
<dbReference type="KEGG" id="ccot:CCAX7_64540"/>
<dbReference type="InterPro" id="IPR009057">
    <property type="entry name" value="Homeodomain-like_sf"/>
</dbReference>
<evidence type="ECO:0000313" key="4">
    <source>
        <dbReference type="EMBL" id="BDI34403.1"/>
    </source>
</evidence>
<evidence type="ECO:0000256" key="1">
    <source>
        <dbReference type="ARBA" id="ARBA00023015"/>
    </source>
</evidence>
<dbReference type="AlphaFoldDB" id="A0A402CQZ0"/>
<name>A0A402CQZ0_9BACT</name>
<evidence type="ECO:0000313" key="5">
    <source>
        <dbReference type="Proteomes" id="UP000287394"/>
    </source>
</evidence>
<dbReference type="RefSeq" id="WP_165863949.1">
    <property type="nucleotide sequence ID" value="NZ_AP025739.1"/>
</dbReference>
<evidence type="ECO:0000256" key="2">
    <source>
        <dbReference type="ARBA" id="ARBA00023125"/>
    </source>
</evidence>
<gene>
    <name evidence="4" type="ORF">CCAX7_64540</name>
</gene>
<dbReference type="GO" id="GO:0043565">
    <property type="term" value="F:sequence-specific DNA binding"/>
    <property type="evidence" value="ECO:0007669"/>
    <property type="project" value="InterPro"/>
</dbReference>
<dbReference type="PROSITE" id="PS01124">
    <property type="entry name" value="HTH_ARAC_FAMILY_2"/>
    <property type="match status" value="1"/>
</dbReference>
<organism evidence="4 5">
    <name type="scientific">Capsulimonas corticalis</name>
    <dbReference type="NCBI Taxonomy" id="2219043"/>
    <lineage>
        <taxon>Bacteria</taxon>
        <taxon>Bacillati</taxon>
        <taxon>Armatimonadota</taxon>
        <taxon>Armatimonadia</taxon>
        <taxon>Capsulimonadales</taxon>
        <taxon>Capsulimonadaceae</taxon>
        <taxon>Capsulimonas</taxon>
    </lineage>
</organism>
<keyword evidence="5" id="KW-1185">Reference proteome</keyword>
<reference evidence="4 5" key="1">
    <citation type="journal article" date="2019" name="Int. J. Syst. Evol. Microbiol.">
        <title>Capsulimonas corticalis gen. nov., sp. nov., an aerobic capsulated bacterium, of a novel bacterial order, Capsulimonadales ord. nov., of the class Armatimonadia of the phylum Armatimonadetes.</title>
        <authorList>
            <person name="Li J."/>
            <person name="Kudo C."/>
            <person name="Tonouchi A."/>
        </authorList>
    </citation>
    <scope>NUCLEOTIDE SEQUENCE [LARGE SCALE GENOMIC DNA]</scope>
    <source>
        <strain evidence="4 5">AX-7</strain>
    </source>
</reference>
<dbReference type="Gene3D" id="1.10.10.60">
    <property type="entry name" value="Homeodomain-like"/>
    <property type="match status" value="1"/>
</dbReference>
<dbReference type="InterPro" id="IPR018060">
    <property type="entry name" value="HTH_AraC"/>
</dbReference>
<dbReference type="GO" id="GO:0003700">
    <property type="term" value="F:DNA-binding transcription factor activity"/>
    <property type="evidence" value="ECO:0007669"/>
    <property type="project" value="InterPro"/>
</dbReference>
<keyword evidence="2" id="KW-0238">DNA-binding</keyword>
<dbReference type="InterPro" id="IPR050204">
    <property type="entry name" value="AraC_XylS_family_regulators"/>
</dbReference>
<dbReference type="SMART" id="SM00342">
    <property type="entry name" value="HTH_ARAC"/>
    <property type="match status" value="1"/>
</dbReference>
<keyword evidence="1" id="KW-0805">Transcription regulation</keyword>
<evidence type="ECO:0000256" key="3">
    <source>
        <dbReference type="ARBA" id="ARBA00023163"/>
    </source>
</evidence>
<accession>A0A402CQZ0</accession>
<protein>
    <submittedName>
        <fullName evidence="4">Uncharacterized protein</fullName>
    </submittedName>
</protein>
<dbReference type="PANTHER" id="PTHR46796:SF6">
    <property type="entry name" value="ARAC SUBFAMILY"/>
    <property type="match status" value="1"/>
</dbReference>